<feature type="transmembrane region" description="Helical" evidence="6">
    <location>
        <begin position="277"/>
        <end position="295"/>
    </location>
</feature>
<dbReference type="Proteomes" id="UP000324298">
    <property type="component" value="Unassembled WGS sequence"/>
</dbReference>
<evidence type="ECO:0000256" key="5">
    <source>
        <dbReference type="ARBA" id="ARBA00023136"/>
    </source>
</evidence>
<proteinExistence type="predicted"/>
<name>A0A5A9XJ81_9BACT</name>
<evidence type="ECO:0000256" key="6">
    <source>
        <dbReference type="SAM" id="Phobius"/>
    </source>
</evidence>
<keyword evidence="8" id="KW-1185">Reference proteome</keyword>
<reference evidence="7 8" key="1">
    <citation type="submission" date="2019-04" db="EMBL/GenBank/DDBJ databases">
        <title>Geobacter ruber sp. nov., ferric-reducing bacteria isolated from paddy soil.</title>
        <authorList>
            <person name="Xu Z."/>
            <person name="Masuda Y."/>
            <person name="Itoh H."/>
            <person name="Senoo K."/>
        </authorList>
    </citation>
    <scope>NUCLEOTIDE SEQUENCE [LARGE SCALE GENOMIC DNA]</scope>
    <source>
        <strain evidence="7 8">Red88</strain>
    </source>
</reference>
<dbReference type="GO" id="GO:0043190">
    <property type="term" value="C:ATP-binding cassette (ABC) transporter complex"/>
    <property type="evidence" value="ECO:0007669"/>
    <property type="project" value="InterPro"/>
</dbReference>
<dbReference type="NCBIfam" id="TIGR04408">
    <property type="entry name" value="LptG_lptG"/>
    <property type="match status" value="1"/>
</dbReference>
<sequence>MTILSRYIAMAWLRLLALCLGSFVAVYLVLDMMDKIPRFIRAGGSGVDILRFFVWKLPEMVGQTASFSILMATLLTLGMFSRNSEIIAMRSCGISLLRISFPMLFLGLAASFVLLLNAELVVPGSYERMERIERVDIRKQGVNAVFRRNNIWFRSDNQILQAHLFDPQTKVLRGVTLWKLDASMNPTNRIDAGSAEFHDGRWTLKDVVTKDFSQGHGYVAQRARSMDVALNLKLDDLRVLDNNADNLSYRKLKEYADNLQNGGYQAFRYLTMMHTKLSGPFAAFVMVILGIPFAFRNSRSGGAALGIGASIGIGFAYFVVNAMLLSYGRSGVLPPLVAAWGANIIFCLGGVWLAMTVRN</sequence>
<protein>
    <submittedName>
        <fullName evidence="7">LPS export ABC transporter permease LptG</fullName>
    </submittedName>
</protein>
<keyword evidence="5 6" id="KW-0472">Membrane</keyword>
<evidence type="ECO:0000256" key="4">
    <source>
        <dbReference type="ARBA" id="ARBA00022989"/>
    </source>
</evidence>
<dbReference type="InterPro" id="IPR030923">
    <property type="entry name" value="LptG"/>
</dbReference>
<evidence type="ECO:0000313" key="7">
    <source>
        <dbReference type="EMBL" id="KAA0893217.1"/>
    </source>
</evidence>
<feature type="transmembrane region" description="Helical" evidence="6">
    <location>
        <begin position="302"/>
        <end position="325"/>
    </location>
</feature>
<dbReference type="GO" id="GO:0015920">
    <property type="term" value="P:lipopolysaccharide transport"/>
    <property type="evidence" value="ECO:0007669"/>
    <property type="project" value="TreeGrafter"/>
</dbReference>
<feature type="transmembrane region" description="Helical" evidence="6">
    <location>
        <begin position="101"/>
        <end position="122"/>
    </location>
</feature>
<dbReference type="Pfam" id="PF03739">
    <property type="entry name" value="LptF_LptG"/>
    <property type="match status" value="1"/>
</dbReference>
<dbReference type="PANTHER" id="PTHR33529:SF6">
    <property type="entry name" value="YJGP_YJGQ FAMILY PERMEASE"/>
    <property type="match status" value="1"/>
</dbReference>
<dbReference type="InterPro" id="IPR005495">
    <property type="entry name" value="LptG/LptF_permease"/>
</dbReference>
<evidence type="ECO:0000256" key="3">
    <source>
        <dbReference type="ARBA" id="ARBA00022692"/>
    </source>
</evidence>
<comment type="subcellular location">
    <subcellularLocation>
        <location evidence="1">Cell membrane</location>
        <topology evidence="1">Multi-pass membrane protein</topology>
    </subcellularLocation>
</comment>
<feature type="transmembrane region" description="Helical" evidence="6">
    <location>
        <begin position="12"/>
        <end position="30"/>
    </location>
</feature>
<dbReference type="EMBL" id="SRSD01000003">
    <property type="protein sequence ID" value="KAA0893217.1"/>
    <property type="molecule type" value="Genomic_DNA"/>
</dbReference>
<evidence type="ECO:0000313" key="8">
    <source>
        <dbReference type="Proteomes" id="UP000324298"/>
    </source>
</evidence>
<evidence type="ECO:0000256" key="1">
    <source>
        <dbReference type="ARBA" id="ARBA00004651"/>
    </source>
</evidence>
<dbReference type="GO" id="GO:0055085">
    <property type="term" value="P:transmembrane transport"/>
    <property type="evidence" value="ECO:0007669"/>
    <property type="project" value="InterPro"/>
</dbReference>
<keyword evidence="3 6" id="KW-0812">Transmembrane</keyword>
<dbReference type="AlphaFoldDB" id="A0A5A9XJ81"/>
<evidence type="ECO:0000256" key="2">
    <source>
        <dbReference type="ARBA" id="ARBA00022475"/>
    </source>
</evidence>
<dbReference type="OrthoDB" id="9783403at2"/>
<organism evidence="7 8">
    <name type="scientific">Oryzomonas rubra</name>
    <dbReference type="NCBI Taxonomy" id="2509454"/>
    <lineage>
        <taxon>Bacteria</taxon>
        <taxon>Pseudomonadati</taxon>
        <taxon>Thermodesulfobacteriota</taxon>
        <taxon>Desulfuromonadia</taxon>
        <taxon>Geobacterales</taxon>
        <taxon>Geobacteraceae</taxon>
        <taxon>Oryzomonas</taxon>
    </lineage>
</organism>
<feature type="transmembrane region" description="Helical" evidence="6">
    <location>
        <begin position="337"/>
        <end position="357"/>
    </location>
</feature>
<comment type="caution">
    <text evidence="7">The sequence shown here is derived from an EMBL/GenBank/DDBJ whole genome shotgun (WGS) entry which is preliminary data.</text>
</comment>
<dbReference type="PANTHER" id="PTHR33529">
    <property type="entry name" value="SLR0882 PROTEIN-RELATED"/>
    <property type="match status" value="1"/>
</dbReference>
<gene>
    <name evidence="7" type="primary">lptG</name>
    <name evidence="7" type="ORF">ET418_05205</name>
</gene>
<feature type="transmembrane region" description="Helical" evidence="6">
    <location>
        <begin position="60"/>
        <end position="80"/>
    </location>
</feature>
<dbReference type="RefSeq" id="WP_149306535.1">
    <property type="nucleotide sequence ID" value="NZ_SRSD01000003.1"/>
</dbReference>
<keyword evidence="2" id="KW-1003">Cell membrane</keyword>
<accession>A0A5A9XJ81</accession>
<keyword evidence="4 6" id="KW-1133">Transmembrane helix</keyword>